<dbReference type="STRING" id="329884.A0A4U0WV69"/>
<evidence type="ECO:0000256" key="2">
    <source>
        <dbReference type="ARBA" id="ARBA00023043"/>
    </source>
</evidence>
<evidence type="ECO:0000313" key="5">
    <source>
        <dbReference type="Proteomes" id="UP000309340"/>
    </source>
</evidence>
<keyword evidence="5" id="KW-1185">Reference proteome</keyword>
<dbReference type="PANTHER" id="PTHR24189">
    <property type="entry name" value="MYOTROPHIN"/>
    <property type="match status" value="1"/>
</dbReference>
<sequence length="277" mass="29688">MGLCDNARTPHERRLHAAAKAGDVPELQNGLQEWRDDSAVSPPENSDFHLAAGVAVTNNQPAALEYVLDQGSSADNTLARQAAGKKGNQCFDVLYAHGWRPESEPDGNAMPTIQMAIGNHEQLRWLLDHGANANVPCARTNDTPLSRAAKTNSVQTVDLLLQHSAVLKDSNALHAAASGGGPDEESLAMMQHLIDLGADINALEVMHAKRSGHNIRVLGTALHAAIRAGKPARVQWLLERGADGKIKNERGYSPLEWAAECESSTDLVAILRQAGCE</sequence>
<gene>
    <name evidence="4" type="ORF">B0A55_08635</name>
</gene>
<keyword evidence="2 3" id="KW-0040">ANK repeat</keyword>
<dbReference type="PANTHER" id="PTHR24189:SF50">
    <property type="entry name" value="ANKYRIN REPEAT AND SOCS BOX PROTEIN 2"/>
    <property type="match status" value="1"/>
</dbReference>
<feature type="repeat" description="ANK" evidence="3">
    <location>
        <begin position="168"/>
        <end position="205"/>
    </location>
</feature>
<proteinExistence type="predicted"/>
<accession>A0A4U0WV69</accession>
<evidence type="ECO:0000256" key="3">
    <source>
        <dbReference type="PROSITE-ProRule" id="PRU00023"/>
    </source>
</evidence>
<protein>
    <submittedName>
        <fullName evidence="4">Uncharacterized protein</fullName>
    </submittedName>
</protein>
<feature type="repeat" description="ANK" evidence="3">
    <location>
        <begin position="220"/>
        <end position="249"/>
    </location>
</feature>
<organism evidence="4 5">
    <name type="scientific">Friedmanniomyces simplex</name>
    <dbReference type="NCBI Taxonomy" id="329884"/>
    <lineage>
        <taxon>Eukaryota</taxon>
        <taxon>Fungi</taxon>
        <taxon>Dikarya</taxon>
        <taxon>Ascomycota</taxon>
        <taxon>Pezizomycotina</taxon>
        <taxon>Dothideomycetes</taxon>
        <taxon>Dothideomycetidae</taxon>
        <taxon>Mycosphaerellales</taxon>
        <taxon>Teratosphaeriaceae</taxon>
        <taxon>Friedmanniomyces</taxon>
    </lineage>
</organism>
<evidence type="ECO:0000256" key="1">
    <source>
        <dbReference type="ARBA" id="ARBA00022737"/>
    </source>
</evidence>
<dbReference type="SUPFAM" id="SSF48403">
    <property type="entry name" value="Ankyrin repeat"/>
    <property type="match status" value="1"/>
</dbReference>
<evidence type="ECO:0000313" key="4">
    <source>
        <dbReference type="EMBL" id="TKA67550.1"/>
    </source>
</evidence>
<dbReference type="AlphaFoldDB" id="A0A4U0WV69"/>
<dbReference type="OrthoDB" id="1722345at2759"/>
<name>A0A4U0WV69_9PEZI</name>
<dbReference type="EMBL" id="NAJQ01000564">
    <property type="protein sequence ID" value="TKA67550.1"/>
    <property type="molecule type" value="Genomic_DNA"/>
</dbReference>
<dbReference type="InterPro" id="IPR050745">
    <property type="entry name" value="Multifunctional_regulatory"/>
</dbReference>
<dbReference type="Gene3D" id="1.25.40.20">
    <property type="entry name" value="Ankyrin repeat-containing domain"/>
    <property type="match status" value="1"/>
</dbReference>
<dbReference type="SMART" id="SM00248">
    <property type="entry name" value="ANK"/>
    <property type="match status" value="5"/>
</dbReference>
<dbReference type="Pfam" id="PF12796">
    <property type="entry name" value="Ank_2"/>
    <property type="match status" value="2"/>
</dbReference>
<dbReference type="PROSITE" id="PS50088">
    <property type="entry name" value="ANK_REPEAT"/>
    <property type="match status" value="2"/>
</dbReference>
<reference evidence="4 5" key="1">
    <citation type="submission" date="2017-03" db="EMBL/GenBank/DDBJ databases">
        <title>Genomes of endolithic fungi from Antarctica.</title>
        <authorList>
            <person name="Coleine C."/>
            <person name="Masonjones S."/>
            <person name="Stajich J.E."/>
        </authorList>
    </citation>
    <scope>NUCLEOTIDE SEQUENCE [LARGE SCALE GENOMIC DNA]</scope>
    <source>
        <strain evidence="4 5">CCFEE 5184</strain>
    </source>
</reference>
<dbReference type="Proteomes" id="UP000309340">
    <property type="component" value="Unassembled WGS sequence"/>
</dbReference>
<dbReference type="InterPro" id="IPR002110">
    <property type="entry name" value="Ankyrin_rpt"/>
</dbReference>
<keyword evidence="1" id="KW-0677">Repeat</keyword>
<dbReference type="InterPro" id="IPR036770">
    <property type="entry name" value="Ankyrin_rpt-contain_sf"/>
</dbReference>
<comment type="caution">
    <text evidence="4">The sequence shown here is derived from an EMBL/GenBank/DDBJ whole genome shotgun (WGS) entry which is preliminary data.</text>
</comment>